<feature type="non-terminal residue" evidence="5">
    <location>
        <position position="258"/>
    </location>
</feature>
<comment type="subcellular location">
    <subcellularLocation>
        <location evidence="1">Cytoplasm</location>
    </subcellularLocation>
</comment>
<organism evidence="5">
    <name type="scientific">Arion vulgaris</name>
    <dbReference type="NCBI Taxonomy" id="1028688"/>
    <lineage>
        <taxon>Eukaryota</taxon>
        <taxon>Metazoa</taxon>
        <taxon>Spiralia</taxon>
        <taxon>Lophotrochozoa</taxon>
        <taxon>Mollusca</taxon>
        <taxon>Gastropoda</taxon>
        <taxon>Heterobranchia</taxon>
        <taxon>Euthyneura</taxon>
        <taxon>Panpulmonata</taxon>
        <taxon>Eupulmonata</taxon>
        <taxon>Stylommatophora</taxon>
        <taxon>Helicina</taxon>
        <taxon>Arionoidea</taxon>
        <taxon>Arionidae</taxon>
        <taxon>Arion</taxon>
    </lineage>
</organism>
<feature type="domain" description="PLEKHM2 PH" evidence="4">
    <location>
        <begin position="182"/>
        <end position="243"/>
    </location>
</feature>
<dbReference type="AlphaFoldDB" id="A0A0B7AVB1"/>
<name>A0A0B7AVB1_9EUPU</name>
<evidence type="ECO:0000313" key="5">
    <source>
        <dbReference type="EMBL" id="CEK84808.1"/>
    </source>
</evidence>
<proteinExistence type="predicted"/>
<reference evidence="5" key="1">
    <citation type="submission" date="2014-12" db="EMBL/GenBank/DDBJ databases">
        <title>Insight into the proteome of Arion vulgaris.</title>
        <authorList>
            <person name="Aradska J."/>
            <person name="Bulat T."/>
            <person name="Smidak R."/>
            <person name="Sarate P."/>
            <person name="Gangsoo J."/>
            <person name="Sialana F."/>
            <person name="Bilban M."/>
            <person name="Lubec G."/>
        </authorList>
    </citation>
    <scope>NUCLEOTIDE SEQUENCE</scope>
    <source>
        <tissue evidence="5">Skin</tissue>
    </source>
</reference>
<dbReference type="Pfam" id="PF23142">
    <property type="entry name" value="PH_PLEKHM2"/>
    <property type="match status" value="1"/>
</dbReference>
<dbReference type="InterPro" id="IPR057288">
    <property type="entry name" value="PH_PLEKHM2"/>
</dbReference>
<protein>
    <recommendedName>
        <fullName evidence="4">PLEKHM2 PH domain-containing protein</fullName>
    </recommendedName>
</protein>
<gene>
    <name evidence="5" type="primary">ORF144645</name>
</gene>
<evidence type="ECO:0000259" key="4">
    <source>
        <dbReference type="Pfam" id="PF23142"/>
    </source>
</evidence>
<evidence type="ECO:0000256" key="2">
    <source>
        <dbReference type="ARBA" id="ARBA00022490"/>
    </source>
</evidence>
<evidence type="ECO:0000256" key="1">
    <source>
        <dbReference type="ARBA" id="ARBA00004496"/>
    </source>
</evidence>
<dbReference type="EMBL" id="HACG01037943">
    <property type="protein sequence ID" value="CEK84808.1"/>
    <property type="molecule type" value="Transcribed_RNA"/>
</dbReference>
<feature type="non-terminal residue" evidence="5">
    <location>
        <position position="1"/>
    </location>
</feature>
<evidence type="ECO:0000256" key="3">
    <source>
        <dbReference type="SAM" id="MobiDB-lite"/>
    </source>
</evidence>
<accession>A0A0B7AVB1</accession>
<keyword evidence="2" id="KW-0963">Cytoplasm</keyword>
<feature type="compositionally biased region" description="Polar residues" evidence="3">
    <location>
        <begin position="12"/>
        <end position="24"/>
    </location>
</feature>
<dbReference type="GO" id="GO:0005737">
    <property type="term" value="C:cytoplasm"/>
    <property type="evidence" value="ECO:0007669"/>
    <property type="project" value="UniProtKB-SubCell"/>
</dbReference>
<sequence length="258" mass="29469">QDSISGHVVNKSRLTGDSKSGVSSRSDLFVEIHNRKPLEDIESSSELEPEVNLETEHESYLKQCLLSYDLVHPLSTKLKPLCLMNGRELKKFFHSTIAQKIYSDNHEILTEELHYVVWSMVVPYTNPKHEIITLVMMSTYGIYLVSDTSPKMAHKTRPSWMTHSRNRSDSAITLKSGTSTGGRQLVEPYFVFRYKDLLQVNIGLFDQCVRLTGRNENSVFTIATRDGVMTEIFIQKLKHVLSFVTVSPLLEKSRTETE</sequence>
<feature type="region of interest" description="Disordered" evidence="3">
    <location>
        <begin position="1"/>
        <end position="24"/>
    </location>
</feature>